<keyword evidence="5" id="KW-0297">G-protein coupled receptor</keyword>
<accession>A0A210PJP5</accession>
<keyword evidence="5" id="KW-0675">Receptor</keyword>
<protein>
    <recommendedName>
        <fullName evidence="7">G-protein coupled receptors family 1 profile domain-containing protein</fullName>
    </recommendedName>
</protein>
<dbReference type="Pfam" id="PF00001">
    <property type="entry name" value="7tm_1"/>
    <property type="match status" value="1"/>
</dbReference>
<gene>
    <name evidence="8" type="ORF">KP79_PYT02983</name>
</gene>
<evidence type="ECO:0000313" key="8">
    <source>
        <dbReference type="EMBL" id="OWF36705.1"/>
    </source>
</evidence>
<dbReference type="InterPro" id="IPR017452">
    <property type="entry name" value="GPCR_Rhodpsn_7TM"/>
</dbReference>
<dbReference type="PRINTS" id="PR00237">
    <property type="entry name" value="GPCRRHODOPSN"/>
</dbReference>
<keyword evidence="2 5" id="KW-0812">Transmembrane</keyword>
<dbReference type="GO" id="GO:0016020">
    <property type="term" value="C:membrane"/>
    <property type="evidence" value="ECO:0007669"/>
    <property type="project" value="UniProtKB-SubCell"/>
</dbReference>
<dbReference type="PANTHER" id="PTHR46641:SF25">
    <property type="entry name" value="CNMAMIDE RECEPTOR-RELATED"/>
    <property type="match status" value="1"/>
</dbReference>
<dbReference type="InterPro" id="IPR000276">
    <property type="entry name" value="GPCR_Rhodpsn"/>
</dbReference>
<evidence type="ECO:0000256" key="1">
    <source>
        <dbReference type="ARBA" id="ARBA00004370"/>
    </source>
</evidence>
<dbReference type="GO" id="GO:0004930">
    <property type="term" value="F:G protein-coupled receptor activity"/>
    <property type="evidence" value="ECO:0007669"/>
    <property type="project" value="UniProtKB-KW"/>
</dbReference>
<dbReference type="SUPFAM" id="SSF81321">
    <property type="entry name" value="Family A G protein-coupled receptor-like"/>
    <property type="match status" value="1"/>
</dbReference>
<evidence type="ECO:0000256" key="4">
    <source>
        <dbReference type="ARBA" id="ARBA00023136"/>
    </source>
</evidence>
<feature type="transmembrane region" description="Helical" evidence="6">
    <location>
        <begin position="207"/>
        <end position="231"/>
    </location>
</feature>
<dbReference type="PROSITE" id="PS50262">
    <property type="entry name" value="G_PROTEIN_RECEP_F1_2"/>
    <property type="match status" value="1"/>
</dbReference>
<evidence type="ECO:0000313" key="9">
    <source>
        <dbReference type="Proteomes" id="UP000242188"/>
    </source>
</evidence>
<dbReference type="PANTHER" id="PTHR46641">
    <property type="entry name" value="FMRFAMIDE RECEPTOR-RELATED"/>
    <property type="match status" value="1"/>
</dbReference>
<dbReference type="AlphaFoldDB" id="A0A210PJP5"/>
<organism evidence="8 9">
    <name type="scientific">Mizuhopecten yessoensis</name>
    <name type="common">Japanese scallop</name>
    <name type="synonym">Patinopecten yessoensis</name>
    <dbReference type="NCBI Taxonomy" id="6573"/>
    <lineage>
        <taxon>Eukaryota</taxon>
        <taxon>Metazoa</taxon>
        <taxon>Spiralia</taxon>
        <taxon>Lophotrochozoa</taxon>
        <taxon>Mollusca</taxon>
        <taxon>Bivalvia</taxon>
        <taxon>Autobranchia</taxon>
        <taxon>Pteriomorphia</taxon>
        <taxon>Pectinida</taxon>
        <taxon>Pectinoidea</taxon>
        <taxon>Pectinidae</taxon>
        <taxon>Mizuhopecten</taxon>
    </lineage>
</organism>
<dbReference type="Gene3D" id="1.20.1070.10">
    <property type="entry name" value="Rhodopsin 7-helix transmembrane proteins"/>
    <property type="match status" value="1"/>
</dbReference>
<feature type="transmembrane region" description="Helical" evidence="6">
    <location>
        <begin position="251"/>
        <end position="270"/>
    </location>
</feature>
<feature type="transmembrane region" description="Helical" evidence="6">
    <location>
        <begin position="161"/>
        <end position="187"/>
    </location>
</feature>
<feature type="transmembrane region" description="Helical" evidence="6">
    <location>
        <begin position="123"/>
        <end position="141"/>
    </location>
</feature>
<keyword evidence="9" id="KW-1185">Reference proteome</keyword>
<evidence type="ECO:0000259" key="7">
    <source>
        <dbReference type="PROSITE" id="PS50262"/>
    </source>
</evidence>
<name>A0A210PJP5_MIZYE</name>
<comment type="caution">
    <text evidence="8">The sequence shown here is derived from an EMBL/GenBank/DDBJ whole genome shotgun (WGS) entry which is preliminary data.</text>
</comment>
<reference evidence="8 9" key="1">
    <citation type="journal article" date="2017" name="Nat. Ecol. Evol.">
        <title>Scallop genome provides insights into evolution of bilaterian karyotype and development.</title>
        <authorList>
            <person name="Wang S."/>
            <person name="Zhang J."/>
            <person name="Jiao W."/>
            <person name="Li J."/>
            <person name="Xun X."/>
            <person name="Sun Y."/>
            <person name="Guo X."/>
            <person name="Huan P."/>
            <person name="Dong B."/>
            <person name="Zhang L."/>
            <person name="Hu X."/>
            <person name="Sun X."/>
            <person name="Wang J."/>
            <person name="Zhao C."/>
            <person name="Wang Y."/>
            <person name="Wang D."/>
            <person name="Huang X."/>
            <person name="Wang R."/>
            <person name="Lv J."/>
            <person name="Li Y."/>
            <person name="Zhang Z."/>
            <person name="Liu B."/>
            <person name="Lu W."/>
            <person name="Hui Y."/>
            <person name="Liang J."/>
            <person name="Zhou Z."/>
            <person name="Hou R."/>
            <person name="Li X."/>
            <person name="Liu Y."/>
            <person name="Li H."/>
            <person name="Ning X."/>
            <person name="Lin Y."/>
            <person name="Zhao L."/>
            <person name="Xing Q."/>
            <person name="Dou J."/>
            <person name="Li Y."/>
            <person name="Mao J."/>
            <person name="Guo H."/>
            <person name="Dou H."/>
            <person name="Li T."/>
            <person name="Mu C."/>
            <person name="Jiang W."/>
            <person name="Fu Q."/>
            <person name="Fu X."/>
            <person name="Miao Y."/>
            <person name="Liu J."/>
            <person name="Yu Q."/>
            <person name="Li R."/>
            <person name="Liao H."/>
            <person name="Li X."/>
            <person name="Kong Y."/>
            <person name="Jiang Z."/>
            <person name="Chourrout D."/>
            <person name="Li R."/>
            <person name="Bao Z."/>
        </authorList>
    </citation>
    <scope>NUCLEOTIDE SEQUENCE [LARGE SCALE GENOMIC DNA]</scope>
    <source>
        <strain evidence="8 9">PY_sf001</strain>
    </source>
</reference>
<comment type="similarity">
    <text evidence="5">Belongs to the G-protein coupled receptor 1 family.</text>
</comment>
<sequence>MDIYVYILPVFIVTGTIGNVLTMAVYYRKPQRSFSIGLYLFVYSIENTLILFLVYGSSWIAQVTPYPEAENLSDWGCRVAQYTYRMVMHCGIWILVSMTLDRYIYVCHPHRATDFCKVFTSKAALILIVIGVTVVSIHAMWTYELRDGHCLPLLQSLHYVIWNWFSASCLSFVPLLLLFVLDMLLVVGLCTRRSGTDNIGTDLTNTVLGLSLIYLILALPATIVNIIYYIMPGSSFANADFIQGLKHATSVSNFMSCGNQTVIFIVCVTFSSSFRLELKKLILCCRSKNDKTVSSELTLLTTIKDVHVEHLSNDNETRV</sequence>
<evidence type="ECO:0000256" key="6">
    <source>
        <dbReference type="SAM" id="Phobius"/>
    </source>
</evidence>
<dbReference type="InterPro" id="IPR052954">
    <property type="entry name" value="GPCR-Ligand_Int"/>
</dbReference>
<evidence type="ECO:0000256" key="5">
    <source>
        <dbReference type="RuleBase" id="RU000688"/>
    </source>
</evidence>
<dbReference type="PROSITE" id="PS00237">
    <property type="entry name" value="G_PROTEIN_RECEP_F1_1"/>
    <property type="match status" value="1"/>
</dbReference>
<evidence type="ECO:0000256" key="2">
    <source>
        <dbReference type="ARBA" id="ARBA00022692"/>
    </source>
</evidence>
<dbReference type="EMBL" id="NEDP02076480">
    <property type="protein sequence ID" value="OWF36705.1"/>
    <property type="molecule type" value="Genomic_DNA"/>
</dbReference>
<comment type="subcellular location">
    <subcellularLocation>
        <location evidence="1">Membrane</location>
    </subcellularLocation>
</comment>
<feature type="transmembrane region" description="Helical" evidence="6">
    <location>
        <begin position="38"/>
        <end position="62"/>
    </location>
</feature>
<keyword evidence="5" id="KW-0807">Transducer</keyword>
<keyword evidence="4 6" id="KW-0472">Membrane</keyword>
<feature type="domain" description="G-protein coupled receptors family 1 profile" evidence="7">
    <location>
        <begin position="18"/>
        <end position="264"/>
    </location>
</feature>
<keyword evidence="3 6" id="KW-1133">Transmembrane helix</keyword>
<dbReference type="OrthoDB" id="9990906at2759"/>
<evidence type="ECO:0000256" key="3">
    <source>
        <dbReference type="ARBA" id="ARBA00022989"/>
    </source>
</evidence>
<feature type="transmembrane region" description="Helical" evidence="6">
    <location>
        <begin position="82"/>
        <end position="103"/>
    </location>
</feature>
<dbReference type="Proteomes" id="UP000242188">
    <property type="component" value="Unassembled WGS sequence"/>
</dbReference>
<feature type="transmembrane region" description="Helical" evidence="6">
    <location>
        <begin position="6"/>
        <end position="26"/>
    </location>
</feature>
<proteinExistence type="inferred from homology"/>